<organism evidence="3 4">
    <name type="scientific">Pelagomonas calceolata</name>
    <dbReference type="NCBI Taxonomy" id="35677"/>
    <lineage>
        <taxon>Eukaryota</taxon>
        <taxon>Sar</taxon>
        <taxon>Stramenopiles</taxon>
        <taxon>Ochrophyta</taxon>
        <taxon>Pelagophyceae</taxon>
        <taxon>Pelagomonadales</taxon>
        <taxon>Pelagomonadaceae</taxon>
        <taxon>Pelagomonas</taxon>
    </lineage>
</organism>
<dbReference type="InterPro" id="IPR003613">
    <property type="entry name" value="Ubox_domain"/>
</dbReference>
<dbReference type="AlphaFoldDB" id="A0A8J2WX56"/>
<dbReference type="Proteomes" id="UP000789595">
    <property type="component" value="Unassembled WGS sequence"/>
</dbReference>
<evidence type="ECO:0000313" key="3">
    <source>
        <dbReference type="EMBL" id="CAH0371049.1"/>
    </source>
</evidence>
<gene>
    <name evidence="3" type="ORF">PECAL_3P09690</name>
</gene>
<protein>
    <recommendedName>
        <fullName evidence="2">U-box domain-containing protein</fullName>
    </recommendedName>
</protein>
<feature type="domain" description="U-box" evidence="2">
    <location>
        <begin position="793"/>
        <end position="872"/>
    </location>
</feature>
<proteinExistence type="predicted"/>
<name>A0A8J2WX56_9STRA</name>
<sequence>MPLQEISANVPRGPRTSDVPIKKSAVCHTPAPTKTAPINSKPKKAPRRKKLSAKWLFDASMLSSPMDLSPLVSMSLDAPEDVVGESGLLKRMVKTVLNGPGVRNRVGRQARLDVLAIMANCALTTDPVRKAAVQDALMDVTEWFDEYMAEEGNEMDRSTEETPEPELHKAMLVLLCRAFDYKLKTEDLLELCRGHRKLALETVTGLLEDGEALATGVAQKNAASEHERAVWEKVVVSQKWERSLIAQTCGLLRGFTHPSTYFKALDEGFYFLECGVDLPEHSVEQFTVEMQGLLAVTMNQRLVEKLSYALHDALFEGEMRILTNKEHAAIIAAHTFLQNLYLYGGSTTVMAELYRTHLICDTVLVPHLVLPYLERCVHHAQVLHRRHLASKDALKILGPECASIVDDVTARDMDDPALTHGIAATLRTLVIATFRTPRTRVMFQILRRFNPTSALMEMKTFVARHEYVFVLLLQLNVNMGSFDVSREAMAENVEDVYRGFTLLQEVASIYASMDDERKRKVLRRLEQSGALPVARDTPSYTALTNLLWGGGGGQLDYLREAHSQAVKMMEAELDDVITDSDESYYSGHSEDEMTQCDPLGETSHFQDLRRQAKADALRRVQEGREREEEKFWDQDDDRIPSNDDGDLGLQLTAREPVMMKLSECLNEVPPTPRLKKPGRVSPDAPRKTPDSRPRSPVVFEARPPSRCPPPDFGEKKSMLGDLPALDKKKKRKKKKKSTKKELEAFMSLELEVPLQQLHAKNAAAGERQRRLGYINDGKTVSSPTTGKNMEDGRVPKHLCCCINGHLMRDPVFCAKFPAKYRCSYERETIELWLKTRGSVCPITGRNLSLEDLEPDTQLRNEIVRFQVQRTMAAADPFDALNEDKASGGDDLYDF</sequence>
<feature type="region of interest" description="Disordered" evidence="1">
    <location>
        <begin position="666"/>
        <end position="739"/>
    </location>
</feature>
<dbReference type="SUPFAM" id="SSF57850">
    <property type="entry name" value="RING/U-box"/>
    <property type="match status" value="1"/>
</dbReference>
<reference evidence="3" key="1">
    <citation type="submission" date="2021-11" db="EMBL/GenBank/DDBJ databases">
        <authorList>
            <consortium name="Genoscope - CEA"/>
            <person name="William W."/>
        </authorList>
    </citation>
    <scope>NUCLEOTIDE SEQUENCE</scope>
</reference>
<accession>A0A8J2WX56</accession>
<feature type="compositionally biased region" description="Basic and acidic residues" evidence="1">
    <location>
        <begin position="684"/>
        <end position="693"/>
    </location>
</feature>
<feature type="region of interest" description="Disordered" evidence="1">
    <location>
        <begin position="1"/>
        <end position="20"/>
    </location>
</feature>
<evidence type="ECO:0000313" key="4">
    <source>
        <dbReference type="Proteomes" id="UP000789595"/>
    </source>
</evidence>
<evidence type="ECO:0000256" key="1">
    <source>
        <dbReference type="SAM" id="MobiDB-lite"/>
    </source>
</evidence>
<feature type="region of interest" description="Disordered" evidence="1">
    <location>
        <begin position="608"/>
        <end position="647"/>
    </location>
</feature>
<feature type="compositionally biased region" description="Basic and acidic residues" evidence="1">
    <location>
        <begin position="608"/>
        <end position="641"/>
    </location>
</feature>
<dbReference type="Gene3D" id="3.30.40.10">
    <property type="entry name" value="Zinc/RING finger domain, C3HC4 (zinc finger)"/>
    <property type="match status" value="1"/>
</dbReference>
<keyword evidence="4" id="KW-1185">Reference proteome</keyword>
<dbReference type="InterPro" id="IPR013083">
    <property type="entry name" value="Znf_RING/FYVE/PHD"/>
</dbReference>
<dbReference type="EMBL" id="CAKKNE010000003">
    <property type="protein sequence ID" value="CAH0371049.1"/>
    <property type="molecule type" value="Genomic_DNA"/>
</dbReference>
<dbReference type="GO" id="GO:0016567">
    <property type="term" value="P:protein ubiquitination"/>
    <property type="evidence" value="ECO:0007669"/>
    <property type="project" value="InterPro"/>
</dbReference>
<evidence type="ECO:0000259" key="2">
    <source>
        <dbReference type="PROSITE" id="PS51698"/>
    </source>
</evidence>
<dbReference type="Pfam" id="PF04564">
    <property type="entry name" value="U-box"/>
    <property type="match status" value="1"/>
</dbReference>
<feature type="compositionally biased region" description="Basic residues" evidence="1">
    <location>
        <begin position="727"/>
        <end position="738"/>
    </location>
</feature>
<dbReference type="SMART" id="SM00504">
    <property type="entry name" value="Ubox"/>
    <property type="match status" value="1"/>
</dbReference>
<dbReference type="GO" id="GO:0004842">
    <property type="term" value="F:ubiquitin-protein transferase activity"/>
    <property type="evidence" value="ECO:0007669"/>
    <property type="project" value="InterPro"/>
</dbReference>
<dbReference type="OrthoDB" id="424220at2759"/>
<dbReference type="PROSITE" id="PS51698">
    <property type="entry name" value="U_BOX"/>
    <property type="match status" value="1"/>
</dbReference>
<comment type="caution">
    <text evidence="3">The sequence shown here is derived from an EMBL/GenBank/DDBJ whole genome shotgun (WGS) entry which is preliminary data.</text>
</comment>